<dbReference type="EMBL" id="JAAABJ010000642">
    <property type="protein sequence ID" value="NAW52121.1"/>
    <property type="molecule type" value="Genomic_DNA"/>
</dbReference>
<dbReference type="PROSITE" id="PS51257">
    <property type="entry name" value="PROKAR_LIPOPROTEIN"/>
    <property type="match status" value="1"/>
</dbReference>
<organism evidence="1 2">
    <name type="scientific">Elizabethkingia argenteiflava</name>
    <dbReference type="NCBI Taxonomy" id="2681556"/>
    <lineage>
        <taxon>Bacteria</taxon>
        <taxon>Pseudomonadati</taxon>
        <taxon>Bacteroidota</taxon>
        <taxon>Flavobacteriia</taxon>
        <taxon>Flavobacteriales</taxon>
        <taxon>Weeksellaceae</taxon>
        <taxon>Elizabethkingia</taxon>
    </lineage>
</organism>
<keyword evidence="2" id="KW-1185">Reference proteome</keyword>
<evidence type="ECO:0000313" key="1">
    <source>
        <dbReference type="EMBL" id="NAW52121.1"/>
    </source>
</evidence>
<dbReference type="GO" id="GO:0005886">
    <property type="term" value="C:plasma membrane"/>
    <property type="evidence" value="ECO:0007669"/>
    <property type="project" value="InterPro"/>
</dbReference>
<dbReference type="InterPro" id="IPR026265">
    <property type="entry name" value="LptC"/>
</dbReference>
<dbReference type="NCBIfam" id="TIGR04409">
    <property type="entry name" value="LptC_YrbK"/>
    <property type="match status" value="1"/>
</dbReference>
<reference evidence="1 2" key="1">
    <citation type="submission" date="2019-11" db="EMBL/GenBank/DDBJ databases">
        <title>Characterization of Elizabethkingia argenteiflava sp. nov., isolated from inner surface of Soybean Pods.</title>
        <authorList>
            <person name="Mo S."/>
        </authorList>
    </citation>
    <scope>NUCLEOTIDE SEQUENCE [LARGE SCALE GENOMIC DNA]</scope>
    <source>
        <strain evidence="1 2">YB22</strain>
    </source>
</reference>
<dbReference type="GO" id="GO:0015221">
    <property type="term" value="F:lipopolysaccharide transmembrane transporter activity"/>
    <property type="evidence" value="ECO:0007669"/>
    <property type="project" value="InterPro"/>
</dbReference>
<proteinExistence type="predicted"/>
<accession>A0A845PYY9</accession>
<dbReference type="Pfam" id="PF06835">
    <property type="entry name" value="LptC"/>
    <property type="match status" value="1"/>
</dbReference>
<dbReference type="RefSeq" id="WP_166520373.1">
    <property type="nucleotide sequence ID" value="NZ_JAAABJ010000642.1"/>
</dbReference>
<dbReference type="InterPro" id="IPR010664">
    <property type="entry name" value="LipoPS_assembly_LptC-rel"/>
</dbReference>
<dbReference type="Proteomes" id="UP000553459">
    <property type="component" value="Unassembled WGS sequence"/>
</dbReference>
<sequence length="198" mass="22762">MKKTYQVFLKKLAGVFPLAIFFLFISCEENVISMNTKKKTNFPSKVVYNAQIIKRDSGKISVKFNAPLIEEYEYVDTPYAETKKGLYIELIDKRKPNTPGKLWANYAKMIEEKGFYFAKGDVKIINPEGQTFKMQSIFWDKKNKRMYTKDTVYITDKEGNILIGANGMNAKDDFSEYSLYSSFGEGNAQAIPDQQAKK</sequence>
<name>A0A845PYY9_9FLAO</name>
<evidence type="ECO:0000313" key="2">
    <source>
        <dbReference type="Proteomes" id="UP000553459"/>
    </source>
</evidence>
<protein>
    <submittedName>
        <fullName evidence="1">LPS export ABC transporter periplasmic protein LptC</fullName>
    </submittedName>
</protein>
<dbReference type="AlphaFoldDB" id="A0A845PYY9"/>
<comment type="caution">
    <text evidence="1">The sequence shown here is derived from an EMBL/GenBank/DDBJ whole genome shotgun (WGS) entry which is preliminary data.</text>
</comment>
<gene>
    <name evidence="1" type="primary">lptC</name>
    <name evidence="1" type="ORF">GNY06_12310</name>
</gene>